<name>A0ABN5X2X6_9GAMM</name>
<keyword evidence="2" id="KW-1185">Reference proteome</keyword>
<sequence>MHGDTHPTALKVLQEVFGYDSFRGPQQAIIEHVMAGAMRWC</sequence>
<protein>
    <submittedName>
        <fullName evidence="1">Uncharacterized protein</fullName>
    </submittedName>
</protein>
<evidence type="ECO:0000313" key="1">
    <source>
        <dbReference type="EMBL" id="BBI53588.1"/>
    </source>
</evidence>
<organism evidence="1 2">
    <name type="scientific">Vreelandella olivaria</name>
    <dbReference type="NCBI Taxonomy" id="390919"/>
    <lineage>
        <taxon>Bacteria</taxon>
        <taxon>Pseudomonadati</taxon>
        <taxon>Pseudomonadota</taxon>
        <taxon>Gammaproteobacteria</taxon>
        <taxon>Oceanospirillales</taxon>
        <taxon>Halomonadaceae</taxon>
        <taxon>Vreelandella</taxon>
    </lineage>
</organism>
<evidence type="ECO:0000313" key="2">
    <source>
        <dbReference type="Proteomes" id="UP000289555"/>
    </source>
</evidence>
<accession>A0ABN5X2X6</accession>
<dbReference type="EMBL" id="AP019416">
    <property type="protein sequence ID" value="BBI53588.1"/>
    <property type="molecule type" value="Genomic_DNA"/>
</dbReference>
<gene>
    <name evidence="1" type="ORF">HORIV_60090</name>
</gene>
<reference evidence="2" key="1">
    <citation type="journal article" date="2019" name="Microbiol. Resour. Announc.">
        <title>Complete Genome Sequence of Halomonas olivaria, a Moderately Halophilic Bacterium Isolated from Olive Processing Effluents, Obtained by Nanopore Sequencing.</title>
        <authorList>
            <person name="Nagata S."/>
            <person name="Ii K.M."/>
            <person name="Tsukimi T."/>
            <person name="Miura M.C."/>
            <person name="Galipon J."/>
            <person name="Arakawa K."/>
        </authorList>
    </citation>
    <scope>NUCLEOTIDE SEQUENCE [LARGE SCALE GENOMIC DNA]</scope>
    <source>
        <strain evidence="2">TYRC17</strain>
    </source>
</reference>
<proteinExistence type="predicted"/>
<dbReference type="Proteomes" id="UP000289555">
    <property type="component" value="Chromosome"/>
</dbReference>